<keyword evidence="5 12" id="KW-0813">Transport</keyword>
<organism evidence="13 14">
    <name type="scientific">Agitococcus lubricus</name>
    <dbReference type="NCBI Taxonomy" id="1077255"/>
    <lineage>
        <taxon>Bacteria</taxon>
        <taxon>Pseudomonadati</taxon>
        <taxon>Pseudomonadota</taxon>
        <taxon>Gammaproteobacteria</taxon>
        <taxon>Moraxellales</taxon>
        <taxon>Moraxellaceae</taxon>
        <taxon>Agitococcus</taxon>
    </lineage>
</organism>
<comment type="subcellular location">
    <subcellularLocation>
        <location evidence="2 12">Cell inner membrane</location>
        <topology evidence="2 12">Single-pass membrane protein</topology>
    </subcellularLocation>
</comment>
<evidence type="ECO:0000256" key="12">
    <source>
        <dbReference type="RuleBase" id="RU363101"/>
    </source>
</evidence>
<dbReference type="InterPro" id="IPR052075">
    <property type="entry name" value="Heme_exporter_D"/>
</dbReference>
<name>A0A2T5IZH2_9GAMM</name>
<protein>
    <recommendedName>
        <fullName evidence="4 12">Heme exporter protein D</fullName>
    </recommendedName>
</protein>
<dbReference type="Proteomes" id="UP000244223">
    <property type="component" value="Unassembled WGS sequence"/>
</dbReference>
<reference evidence="13 14" key="1">
    <citation type="submission" date="2018-04" db="EMBL/GenBank/DDBJ databases">
        <title>Genomic Encyclopedia of Archaeal and Bacterial Type Strains, Phase II (KMG-II): from individual species to whole genera.</title>
        <authorList>
            <person name="Goeker M."/>
        </authorList>
    </citation>
    <scope>NUCLEOTIDE SEQUENCE [LARGE SCALE GENOMIC DNA]</scope>
    <source>
        <strain evidence="13 14">DSM 5822</strain>
    </source>
</reference>
<dbReference type="GO" id="GO:0015886">
    <property type="term" value="P:heme transport"/>
    <property type="evidence" value="ECO:0007669"/>
    <property type="project" value="InterPro"/>
</dbReference>
<evidence type="ECO:0000256" key="3">
    <source>
        <dbReference type="ARBA" id="ARBA00008741"/>
    </source>
</evidence>
<dbReference type="NCBIfam" id="TIGR03141">
    <property type="entry name" value="cytochro_ccmD"/>
    <property type="match status" value="1"/>
</dbReference>
<keyword evidence="11 12" id="KW-0472">Membrane</keyword>
<comment type="caution">
    <text evidence="13">The sequence shown here is derived from an EMBL/GenBank/DDBJ whole genome shotgun (WGS) entry which is preliminary data.</text>
</comment>
<dbReference type="AlphaFoldDB" id="A0A2T5IZH2"/>
<evidence type="ECO:0000256" key="2">
    <source>
        <dbReference type="ARBA" id="ARBA00004377"/>
    </source>
</evidence>
<keyword evidence="9 12" id="KW-0201">Cytochrome c-type biogenesis</keyword>
<keyword evidence="14" id="KW-1185">Reference proteome</keyword>
<keyword evidence="8 12" id="KW-0812">Transmembrane</keyword>
<proteinExistence type="inferred from homology"/>
<dbReference type="GO" id="GO:0005886">
    <property type="term" value="C:plasma membrane"/>
    <property type="evidence" value="ECO:0007669"/>
    <property type="project" value="UniProtKB-SubCell"/>
</dbReference>
<evidence type="ECO:0000256" key="4">
    <source>
        <dbReference type="ARBA" id="ARBA00016461"/>
    </source>
</evidence>
<evidence type="ECO:0000256" key="1">
    <source>
        <dbReference type="ARBA" id="ARBA00002442"/>
    </source>
</evidence>
<evidence type="ECO:0000256" key="11">
    <source>
        <dbReference type="ARBA" id="ARBA00023136"/>
    </source>
</evidence>
<dbReference type="EMBL" id="QAON01000007">
    <property type="protein sequence ID" value="PTQ89410.1"/>
    <property type="molecule type" value="Genomic_DNA"/>
</dbReference>
<dbReference type="InterPro" id="IPR007078">
    <property type="entry name" value="Haem_export_protD_CcmD"/>
</dbReference>
<evidence type="ECO:0000313" key="13">
    <source>
        <dbReference type="EMBL" id="PTQ89410.1"/>
    </source>
</evidence>
<dbReference type="PANTHER" id="PTHR37531">
    <property type="entry name" value="HEME EXPORTER PROTEIN D"/>
    <property type="match status" value="1"/>
</dbReference>
<sequence>MAFNSWAEFMAMGTHGVYVWSSYGLTFVAIISLFWLIQRERQQFFREQQQQAKRDAQRVNALKTPNS</sequence>
<comment type="function">
    <text evidence="1 12">Required for the export of heme to the periplasm for the biogenesis of c-type cytochromes.</text>
</comment>
<comment type="similarity">
    <text evidence="3 12">Belongs to the CcmD/CycX/HelD family.</text>
</comment>
<evidence type="ECO:0000256" key="9">
    <source>
        <dbReference type="ARBA" id="ARBA00022748"/>
    </source>
</evidence>
<dbReference type="OrthoDB" id="9815607at2"/>
<keyword evidence="6 12" id="KW-1003">Cell membrane</keyword>
<feature type="transmembrane region" description="Helical" evidence="12">
    <location>
        <begin position="20"/>
        <end position="37"/>
    </location>
</feature>
<evidence type="ECO:0000256" key="10">
    <source>
        <dbReference type="ARBA" id="ARBA00022989"/>
    </source>
</evidence>
<dbReference type="Pfam" id="PF04995">
    <property type="entry name" value="CcmD"/>
    <property type="match status" value="1"/>
</dbReference>
<dbReference type="GO" id="GO:1903607">
    <property type="term" value="P:cytochrome c biosynthetic process"/>
    <property type="evidence" value="ECO:0007669"/>
    <property type="project" value="TreeGrafter"/>
</dbReference>
<evidence type="ECO:0000256" key="5">
    <source>
        <dbReference type="ARBA" id="ARBA00022448"/>
    </source>
</evidence>
<evidence type="ECO:0000256" key="6">
    <source>
        <dbReference type="ARBA" id="ARBA00022475"/>
    </source>
</evidence>
<gene>
    <name evidence="13" type="ORF">C8N29_107143</name>
</gene>
<evidence type="ECO:0000256" key="8">
    <source>
        <dbReference type="ARBA" id="ARBA00022692"/>
    </source>
</evidence>
<dbReference type="RefSeq" id="WP_107865733.1">
    <property type="nucleotide sequence ID" value="NZ_QAON01000007.1"/>
</dbReference>
<evidence type="ECO:0000313" key="14">
    <source>
        <dbReference type="Proteomes" id="UP000244223"/>
    </source>
</evidence>
<accession>A0A2T5IZH2</accession>
<keyword evidence="10 12" id="KW-1133">Transmembrane helix</keyword>
<dbReference type="GO" id="GO:0017004">
    <property type="term" value="P:cytochrome complex assembly"/>
    <property type="evidence" value="ECO:0007669"/>
    <property type="project" value="UniProtKB-KW"/>
</dbReference>
<keyword evidence="7 12" id="KW-0997">Cell inner membrane</keyword>
<evidence type="ECO:0000256" key="7">
    <source>
        <dbReference type="ARBA" id="ARBA00022519"/>
    </source>
</evidence>
<dbReference type="PANTHER" id="PTHR37531:SF1">
    <property type="entry name" value="HEME EXPORTER PROTEIN D"/>
    <property type="match status" value="1"/>
</dbReference>